<evidence type="ECO:0000313" key="1">
    <source>
        <dbReference type="EMBL" id="GAG06931.1"/>
    </source>
</evidence>
<evidence type="ECO:0008006" key="2">
    <source>
        <dbReference type="Google" id="ProtNLM"/>
    </source>
</evidence>
<protein>
    <recommendedName>
        <fullName evidence="2">ATP-grasp domain-containing protein</fullName>
    </recommendedName>
</protein>
<name>X0W2G0_9ZZZZ</name>
<organism evidence="1">
    <name type="scientific">marine sediment metagenome</name>
    <dbReference type="NCBI Taxonomy" id="412755"/>
    <lineage>
        <taxon>unclassified sequences</taxon>
        <taxon>metagenomes</taxon>
        <taxon>ecological metagenomes</taxon>
    </lineage>
</organism>
<accession>X0W2G0</accession>
<feature type="non-terminal residue" evidence="1">
    <location>
        <position position="180"/>
    </location>
</feature>
<sequence length="180" mass="19960">MLIPLGDVCVELIAQHQEEIRRHTRLFMPEYDRFMVAHDKILANKAAQAAGVPIPRCWYPDEAGLDAVLKSADFPVLVKPAMDVGARGIIRADSPGQLQRAWSMHRHSAGRKFVQELIPLTGRQYVLDLLMDTQFRLVAAVASQKVRFFPVKAGAGTLSRSINRPDLCQAAAGLLRSIGY</sequence>
<gene>
    <name evidence="1" type="ORF">S01H1_36741</name>
</gene>
<dbReference type="SUPFAM" id="SSF56059">
    <property type="entry name" value="Glutathione synthetase ATP-binding domain-like"/>
    <property type="match status" value="1"/>
</dbReference>
<dbReference type="Gene3D" id="3.30.470.20">
    <property type="entry name" value="ATP-grasp fold, B domain"/>
    <property type="match status" value="1"/>
</dbReference>
<comment type="caution">
    <text evidence="1">The sequence shown here is derived from an EMBL/GenBank/DDBJ whole genome shotgun (WGS) entry which is preliminary data.</text>
</comment>
<proteinExistence type="predicted"/>
<dbReference type="AlphaFoldDB" id="X0W2G0"/>
<reference evidence="1" key="1">
    <citation type="journal article" date="2014" name="Front. Microbiol.">
        <title>High frequency of phylogenetically diverse reductive dehalogenase-homologous genes in deep subseafloor sedimentary metagenomes.</title>
        <authorList>
            <person name="Kawai M."/>
            <person name="Futagami T."/>
            <person name="Toyoda A."/>
            <person name="Takaki Y."/>
            <person name="Nishi S."/>
            <person name="Hori S."/>
            <person name="Arai W."/>
            <person name="Tsubouchi T."/>
            <person name="Morono Y."/>
            <person name="Uchiyama I."/>
            <person name="Ito T."/>
            <person name="Fujiyama A."/>
            <person name="Inagaki F."/>
            <person name="Takami H."/>
        </authorList>
    </citation>
    <scope>NUCLEOTIDE SEQUENCE</scope>
    <source>
        <strain evidence="1">Expedition CK06-06</strain>
    </source>
</reference>
<dbReference type="EMBL" id="BARS01023041">
    <property type="protein sequence ID" value="GAG06931.1"/>
    <property type="molecule type" value="Genomic_DNA"/>
</dbReference>